<dbReference type="STRING" id="5865.A7AWC5"/>
<dbReference type="GO" id="GO:0005684">
    <property type="term" value="C:U2-type spliceosomal complex"/>
    <property type="evidence" value="ECO:0007669"/>
    <property type="project" value="TreeGrafter"/>
</dbReference>
<dbReference type="InParanoid" id="A7AWC5"/>
<evidence type="ECO:0000313" key="2">
    <source>
        <dbReference type="Proteomes" id="UP000002173"/>
    </source>
</evidence>
<dbReference type="KEGG" id="bbo:BBOV_I002710"/>
<dbReference type="VEuPathDB" id="PiroplasmaDB:BBOV_I002710"/>
<dbReference type="GeneID" id="5477137"/>
<comment type="caution">
    <text evidence="1">The sequence shown here is derived from an EMBL/GenBank/DDBJ whole genome shotgun (WGS) entry which is preliminary data.</text>
</comment>
<dbReference type="OMA" id="LPSKQNW"/>
<keyword evidence="2" id="KW-1185">Reference proteome</keyword>
<dbReference type="RefSeq" id="XP_001608921.1">
    <property type="nucleotide sequence ID" value="XM_001608871.1"/>
</dbReference>
<evidence type="ECO:0008006" key="3">
    <source>
        <dbReference type="Google" id="ProtNLM"/>
    </source>
</evidence>
<organism evidence="1 2">
    <name type="scientific">Babesia bovis</name>
    <dbReference type="NCBI Taxonomy" id="5865"/>
    <lineage>
        <taxon>Eukaryota</taxon>
        <taxon>Sar</taxon>
        <taxon>Alveolata</taxon>
        <taxon>Apicomplexa</taxon>
        <taxon>Aconoidasida</taxon>
        <taxon>Piroplasmida</taxon>
        <taxon>Babesiidae</taxon>
        <taxon>Babesia</taxon>
    </lineage>
</organism>
<dbReference type="FunCoup" id="A7AWC5">
    <property type="interactions" value="198"/>
</dbReference>
<accession>A7AWC5</accession>
<dbReference type="Pfam" id="PF08315">
    <property type="entry name" value="cwf18"/>
    <property type="match status" value="1"/>
</dbReference>
<reference evidence="1 2" key="1">
    <citation type="journal article" date="2007" name="PLoS Pathog.">
        <title>Genome sequence of Babesia bovis and comparative analysis of apicomplexan hemoprotozoa.</title>
        <authorList>
            <person name="Brayton K.A."/>
            <person name="Lau A.O.T."/>
            <person name="Herndon D.R."/>
            <person name="Hannick L."/>
            <person name="Kappmeyer L.S."/>
            <person name="Berens S.J."/>
            <person name="Bidwell S.L."/>
            <person name="Brown W.C."/>
            <person name="Crabtree J."/>
            <person name="Fadrosh D."/>
            <person name="Feldblum T."/>
            <person name="Forberger H.A."/>
            <person name="Haas B.J."/>
            <person name="Howell J.M."/>
            <person name="Khouri H."/>
            <person name="Koo H."/>
            <person name="Mann D.J."/>
            <person name="Norimine J."/>
            <person name="Paulsen I.T."/>
            <person name="Radune D."/>
            <person name="Ren Q."/>
            <person name="Smith R.K. Jr."/>
            <person name="Suarez C.E."/>
            <person name="White O."/>
            <person name="Wortman J.R."/>
            <person name="Knowles D.P. Jr."/>
            <person name="McElwain T.F."/>
            <person name="Nene V.M."/>
        </authorList>
    </citation>
    <scope>NUCLEOTIDE SEQUENCE [LARGE SCALE GENOMIC DNA]</scope>
    <source>
        <strain evidence="1">T2Bo</strain>
    </source>
</reference>
<dbReference type="PANTHER" id="PTHR31551">
    <property type="entry name" value="PRE-MRNA-SPLICING FACTOR CWF18"/>
    <property type="match status" value="1"/>
</dbReference>
<dbReference type="Proteomes" id="UP000002173">
    <property type="component" value="Unassembled WGS sequence"/>
</dbReference>
<name>A7AWC5_BABBO</name>
<reference evidence="2" key="3">
    <citation type="journal article" date="2021" name="Int. J. Parasitol.">
        <title>Comparative analysis of gene expression between Babesia bovis blood stages and kinetes allowed by improved genome annotation.</title>
        <authorList>
            <person name="Ueti M.W."/>
            <person name="Johnson W.C."/>
            <person name="Kappmeyer L.S."/>
            <person name="Herndon D.R."/>
            <person name="Mousel M.R."/>
            <person name="Reif K.E."/>
            <person name="Taus N.S."/>
            <person name="Ifeonu O.O."/>
            <person name="Silva J.C."/>
            <person name="Suarez C.E."/>
            <person name="Brayton K.A."/>
        </authorList>
    </citation>
    <scope>NUCLEOTIDE SEQUENCE [LARGE SCALE GENOMIC DNA]</scope>
</reference>
<dbReference type="EMBL" id="AAXT01000005">
    <property type="protein sequence ID" value="EDO05353.1"/>
    <property type="molecule type" value="Genomic_DNA"/>
</dbReference>
<reference evidence="2" key="2">
    <citation type="journal article" date="2020" name="Data Brief">
        <title>Transcriptome dataset of Babesia bovis life stages within vertebrate and invertebrate hosts.</title>
        <authorList>
            <person name="Ueti M.W."/>
            <person name="Johnson W.C."/>
            <person name="Kappmeyer L.S."/>
            <person name="Herndon D.R."/>
            <person name="Mousel M.R."/>
            <person name="Reif K.E."/>
            <person name="Taus N.S."/>
            <person name="Ifeonu O.O."/>
            <person name="Silva J.C."/>
            <person name="Suarez C.E."/>
            <person name="Brayton K.A."/>
        </authorList>
    </citation>
    <scope>NUCLEOTIDE SEQUENCE [LARGE SCALE GENOMIC DNA]</scope>
</reference>
<dbReference type="AlphaFoldDB" id="A7AWC5"/>
<evidence type="ECO:0000313" key="1">
    <source>
        <dbReference type="EMBL" id="EDO05353.1"/>
    </source>
</evidence>
<gene>
    <name evidence="1" type="ORF">BBOV_I002710</name>
</gene>
<dbReference type="eggNOG" id="ENOG502RWJ5">
    <property type="taxonomic scope" value="Eukaryota"/>
</dbReference>
<dbReference type="InterPro" id="IPR013169">
    <property type="entry name" value="mRNA_splic_Cwf18-like"/>
</dbReference>
<proteinExistence type="predicted"/>
<sequence length="121" mass="14363">MEDKLKSLVFHHYVPKDENLKRFVRSDLEDYRQIEEDIDSAINKIIEEHSNKDVLSLVLPSKQNWDLKRDLRDSRQLLATRTDMAIMKLLQNQPKTNEIDSTVLVHFNQDAMDRALEHDDF</sequence>
<protein>
    <recommendedName>
        <fullName evidence="3">Cwf18 pre-mRNA splicing factor</fullName>
    </recommendedName>
</protein>
<dbReference type="PANTHER" id="PTHR31551:SF1">
    <property type="entry name" value="COILED-COIL DOMAIN-CONTAINING PROTEIN 12"/>
    <property type="match status" value="1"/>
</dbReference>
<dbReference type="GO" id="GO:0071014">
    <property type="term" value="C:post-mRNA release spliceosomal complex"/>
    <property type="evidence" value="ECO:0007669"/>
    <property type="project" value="TreeGrafter"/>
</dbReference>